<feature type="transmembrane region" description="Helical" evidence="9">
    <location>
        <begin position="235"/>
        <end position="253"/>
    </location>
</feature>
<evidence type="ECO:0000259" key="10">
    <source>
        <dbReference type="Pfam" id="PF07730"/>
    </source>
</evidence>
<feature type="domain" description="Signal transduction histidine kinase subgroup 3 dimerisation and phosphoacceptor" evidence="10">
    <location>
        <begin position="446"/>
        <end position="513"/>
    </location>
</feature>
<keyword evidence="12" id="KW-1185">Reference proteome</keyword>
<name>A0ABS5YGR1_9ACTN</name>
<feature type="transmembrane region" description="Helical" evidence="9">
    <location>
        <begin position="208"/>
        <end position="229"/>
    </location>
</feature>
<keyword evidence="7" id="KW-0067">ATP-binding</keyword>
<dbReference type="CDD" id="cd16917">
    <property type="entry name" value="HATPase_UhpB-NarQ-NarX-like"/>
    <property type="match status" value="1"/>
</dbReference>
<evidence type="ECO:0000256" key="3">
    <source>
        <dbReference type="ARBA" id="ARBA00022553"/>
    </source>
</evidence>
<dbReference type="EC" id="2.7.13.3" evidence="2"/>
<evidence type="ECO:0000256" key="7">
    <source>
        <dbReference type="ARBA" id="ARBA00022840"/>
    </source>
</evidence>
<keyword evidence="9" id="KW-1133">Transmembrane helix</keyword>
<keyword evidence="8" id="KW-0902">Two-component regulatory system</keyword>
<keyword evidence="9" id="KW-0812">Transmembrane</keyword>
<evidence type="ECO:0000256" key="6">
    <source>
        <dbReference type="ARBA" id="ARBA00022777"/>
    </source>
</evidence>
<dbReference type="InterPro" id="IPR050482">
    <property type="entry name" value="Sensor_HK_TwoCompSys"/>
</dbReference>
<accession>A0ABS5YGR1</accession>
<feature type="transmembrane region" description="Helical" evidence="9">
    <location>
        <begin position="12"/>
        <end position="28"/>
    </location>
</feature>
<feature type="transmembrane region" description="Helical" evidence="9">
    <location>
        <begin position="34"/>
        <end position="50"/>
    </location>
</feature>
<keyword evidence="6" id="KW-0418">Kinase</keyword>
<dbReference type="SUPFAM" id="SSF55874">
    <property type="entry name" value="ATPase domain of HSP90 chaperone/DNA topoisomerase II/histidine kinase"/>
    <property type="match status" value="1"/>
</dbReference>
<feature type="transmembrane region" description="Helical" evidence="9">
    <location>
        <begin position="62"/>
        <end position="79"/>
    </location>
</feature>
<dbReference type="PANTHER" id="PTHR24421">
    <property type="entry name" value="NITRATE/NITRITE SENSOR PROTEIN NARX-RELATED"/>
    <property type="match status" value="1"/>
</dbReference>
<gene>
    <name evidence="11" type="ORF">KOI35_03720</name>
</gene>
<evidence type="ECO:0000256" key="1">
    <source>
        <dbReference type="ARBA" id="ARBA00000085"/>
    </source>
</evidence>
<evidence type="ECO:0000256" key="8">
    <source>
        <dbReference type="ARBA" id="ARBA00023012"/>
    </source>
</evidence>
<comment type="caution">
    <text evidence="11">The sequence shown here is derived from an EMBL/GenBank/DDBJ whole genome shotgun (WGS) entry which is preliminary data.</text>
</comment>
<dbReference type="Gene3D" id="3.30.565.10">
    <property type="entry name" value="Histidine kinase-like ATPase, C-terminal domain"/>
    <property type="match status" value="1"/>
</dbReference>
<feature type="transmembrane region" description="Helical" evidence="9">
    <location>
        <begin position="265"/>
        <end position="285"/>
    </location>
</feature>
<evidence type="ECO:0000256" key="9">
    <source>
        <dbReference type="SAM" id="Phobius"/>
    </source>
</evidence>
<feature type="transmembrane region" description="Helical" evidence="9">
    <location>
        <begin position="178"/>
        <end position="196"/>
    </location>
</feature>
<evidence type="ECO:0000256" key="5">
    <source>
        <dbReference type="ARBA" id="ARBA00022741"/>
    </source>
</evidence>
<keyword evidence="9" id="KW-0472">Membrane</keyword>
<dbReference type="SUPFAM" id="SSF55781">
    <property type="entry name" value="GAF domain-like"/>
    <property type="match status" value="1"/>
</dbReference>
<proteinExistence type="predicted"/>
<evidence type="ECO:0000313" key="12">
    <source>
        <dbReference type="Proteomes" id="UP001519654"/>
    </source>
</evidence>
<evidence type="ECO:0000313" key="11">
    <source>
        <dbReference type="EMBL" id="MBU2662606.1"/>
    </source>
</evidence>
<protein>
    <recommendedName>
        <fullName evidence="2">histidine kinase</fullName>
        <ecNumber evidence="2">2.7.13.3</ecNumber>
    </recommendedName>
</protein>
<evidence type="ECO:0000256" key="4">
    <source>
        <dbReference type="ARBA" id="ARBA00022679"/>
    </source>
</evidence>
<dbReference type="Gene3D" id="1.20.5.1930">
    <property type="match status" value="1"/>
</dbReference>
<keyword evidence="5" id="KW-0547">Nucleotide-binding</keyword>
<organism evidence="11 12">
    <name type="scientific">Paractinoplanes bogorensis</name>
    <dbReference type="NCBI Taxonomy" id="1610840"/>
    <lineage>
        <taxon>Bacteria</taxon>
        <taxon>Bacillati</taxon>
        <taxon>Actinomycetota</taxon>
        <taxon>Actinomycetes</taxon>
        <taxon>Micromonosporales</taxon>
        <taxon>Micromonosporaceae</taxon>
        <taxon>Paractinoplanes</taxon>
    </lineage>
</organism>
<comment type="catalytic activity">
    <reaction evidence="1">
        <text>ATP + protein L-histidine = ADP + protein N-phospho-L-histidine.</text>
        <dbReference type="EC" id="2.7.13.3"/>
    </reaction>
</comment>
<dbReference type="Proteomes" id="UP001519654">
    <property type="component" value="Unassembled WGS sequence"/>
</dbReference>
<feature type="transmembrane region" description="Helical" evidence="9">
    <location>
        <begin position="91"/>
        <end position="114"/>
    </location>
</feature>
<feature type="transmembrane region" description="Helical" evidence="9">
    <location>
        <begin position="126"/>
        <end position="145"/>
    </location>
</feature>
<dbReference type="EMBL" id="JAHKKG010000001">
    <property type="protein sequence ID" value="MBU2662606.1"/>
    <property type="molecule type" value="Genomic_DNA"/>
</dbReference>
<evidence type="ECO:0000256" key="2">
    <source>
        <dbReference type="ARBA" id="ARBA00012438"/>
    </source>
</evidence>
<sequence length="634" mass="65753">MSRAVTRSPSWVVGVLTAGLVAGGLALGPHVGNIHNGLIAATFTAVGLYVVHRRPGHPEGRLFVAVGVAHAVMFAGRQYGLHPGPLPAASWIGWLGVWPLPLVLVLVGVAVMCFPTGRLPSPGWRPVIAVLAALGLTLSTVSALWPVEYARTGLVAGHPLSLPGSAAATAFYDIARPIAYLLFQLTWAACVVLRVRRARGDEARQLRFFLYAVTVSAAIMVFGLVVWGSPLAGTLAAPLVAVAAGAAILRYRLYDIDPVINKSLVFGAMAAVVTLGYAVVVTGIGSLVDGYGTLLSLIATGLVAVAFEPLRRRAQKLADRLVHGHRATPYEALSRLSAHLSAPAGGLLDALTATIADAVGARQVVLWTGPRALSVWPTGAEITDGTTVPVLHDGQERGAITVVKAPGDSLSSAERRLLDDLAAQVGLVLELRATAQRLVAAGDAARRRLERDLHDGAQQRLVTVAMELGAVVRLASESGAGAVAERADGVRKQLLEATAELREMARGLHPAVLTQDGLEAAAGFLADRSPVPVRLTVEVPRRLPPEVEATAYFVVSEGLTNAAKHSGASAVAVTLTCDDALLTVEVADDGGGGASPQRGSGLEGLADRLATLDARLTIGSGPDGTTLRTVIPCG</sequence>
<keyword evidence="4" id="KW-0808">Transferase</keyword>
<dbReference type="InterPro" id="IPR011712">
    <property type="entry name" value="Sig_transdc_His_kin_sub3_dim/P"/>
</dbReference>
<dbReference type="PANTHER" id="PTHR24421:SF10">
    <property type="entry name" value="NITRATE_NITRITE SENSOR PROTEIN NARQ"/>
    <property type="match status" value="1"/>
</dbReference>
<feature type="transmembrane region" description="Helical" evidence="9">
    <location>
        <begin position="291"/>
        <end position="310"/>
    </location>
</feature>
<dbReference type="Pfam" id="PF07730">
    <property type="entry name" value="HisKA_3"/>
    <property type="match status" value="1"/>
</dbReference>
<keyword evidence="3" id="KW-0597">Phosphoprotein</keyword>
<reference evidence="11 12" key="1">
    <citation type="submission" date="2021-06" db="EMBL/GenBank/DDBJ databases">
        <title>Actinoplanes lichenicola sp. nov., and Actinoplanes ovalisporus sp. nov., isolated from lichen in Thailand.</title>
        <authorList>
            <person name="Saeng-In P."/>
            <person name="Kanchanasin P."/>
            <person name="Yuki M."/>
            <person name="Kudo T."/>
            <person name="Ohkuma M."/>
            <person name="Phongsopitanun W."/>
            <person name="Tanasupawat S."/>
        </authorList>
    </citation>
    <scope>NUCLEOTIDE SEQUENCE [LARGE SCALE GENOMIC DNA]</scope>
    <source>
        <strain evidence="11 12">NBRC 110975</strain>
    </source>
</reference>
<dbReference type="InterPro" id="IPR036890">
    <property type="entry name" value="HATPase_C_sf"/>
</dbReference>
<dbReference type="RefSeq" id="WP_215784535.1">
    <property type="nucleotide sequence ID" value="NZ_JAHKKG010000001.1"/>
</dbReference>